<sequence length="508" mass="55375">MNLTNRSTVGDLVTRSARRVPGAHALRFEDRSWTYRELDRASTRVAHALLGLGLKKGDRVAAFGKNSDAYILLWLGVVKAGLIHVPVNFALSGRELAYILEQSGARAVFADRALQPAIASSGVSPEFVGTLRDGAGERDVLAWAKAEGPVAPLEVDIADHDVAQLLYTSGTTSEPKGAILTHRALVHHYASSAMALDARASERQLHALPLYHSAQMHVFMMPSLMLGAPNWLLETPDPTRVLEAMAANEIDAFFAAPTVWIALLALIEIEPSRACKLRKAYYGASIMPTPVLQKLRALLPGLGFYNCFGQSEIGPLATVLRPEEHEARPASAGRAIPFVDMRVVDDDMNDVAPGEVGEVVYRSPQLCLGYWEKPEETRAAFEGGWFHSGDLARIDAEGYITIVDRKKDVIKTGGVVVSSREIEEALFTHPSVREVAVIPVPDAKWIEAVTAVVVLRDGAVADEAVLIEHARSNLAPFKVPKRVHFVEALPKNTAGKLLKRELKVRFSS</sequence>
<dbReference type="Gene3D" id="3.40.50.12780">
    <property type="entry name" value="N-terminal domain of ligase-like"/>
    <property type="match status" value="1"/>
</dbReference>
<dbReference type="PROSITE" id="PS00455">
    <property type="entry name" value="AMP_BINDING"/>
    <property type="match status" value="1"/>
</dbReference>
<name>A0A0K1PJ61_9BACT</name>
<dbReference type="InterPro" id="IPR045851">
    <property type="entry name" value="AMP-bd_C_sf"/>
</dbReference>
<dbReference type="KEGG" id="llu:AKJ09_00221"/>
<evidence type="ECO:0000313" key="4">
    <source>
        <dbReference type="Proteomes" id="UP000064967"/>
    </source>
</evidence>
<evidence type="ECO:0000259" key="1">
    <source>
        <dbReference type="Pfam" id="PF00501"/>
    </source>
</evidence>
<dbReference type="PANTHER" id="PTHR43767:SF7">
    <property type="entry name" value="MEDIUM_LONG-CHAIN-FATTY-ACID--COA LIGASE FADD8"/>
    <property type="match status" value="1"/>
</dbReference>
<dbReference type="PANTHER" id="PTHR43767">
    <property type="entry name" value="LONG-CHAIN-FATTY-ACID--COA LIGASE"/>
    <property type="match status" value="1"/>
</dbReference>
<dbReference type="InterPro" id="IPR025110">
    <property type="entry name" value="AMP-bd_C"/>
</dbReference>
<dbReference type="SUPFAM" id="SSF56801">
    <property type="entry name" value="Acetyl-CoA synthetase-like"/>
    <property type="match status" value="1"/>
</dbReference>
<dbReference type="Pfam" id="PF00501">
    <property type="entry name" value="AMP-binding"/>
    <property type="match status" value="1"/>
</dbReference>
<dbReference type="AlphaFoldDB" id="A0A0K1PJ61"/>
<dbReference type="InterPro" id="IPR042099">
    <property type="entry name" value="ANL_N_sf"/>
</dbReference>
<dbReference type="OrthoDB" id="5483897at2"/>
<dbReference type="RefSeq" id="WP_146645240.1">
    <property type="nucleotide sequence ID" value="NZ_CP012333.1"/>
</dbReference>
<dbReference type="CDD" id="cd17631">
    <property type="entry name" value="FACL_FadD13-like"/>
    <property type="match status" value="1"/>
</dbReference>
<dbReference type="InterPro" id="IPR050237">
    <property type="entry name" value="ATP-dep_AMP-bd_enzyme"/>
</dbReference>
<dbReference type="STRING" id="1391654.AKJ09_00221"/>
<evidence type="ECO:0000313" key="3">
    <source>
        <dbReference type="EMBL" id="AKU93557.1"/>
    </source>
</evidence>
<feature type="domain" description="AMP-dependent synthetase/ligase" evidence="1">
    <location>
        <begin position="14"/>
        <end position="371"/>
    </location>
</feature>
<gene>
    <name evidence="3" type="ORF">AKJ09_00221</name>
</gene>
<dbReference type="InterPro" id="IPR020845">
    <property type="entry name" value="AMP-binding_CS"/>
</dbReference>
<dbReference type="InterPro" id="IPR000873">
    <property type="entry name" value="AMP-dep_synth/lig_dom"/>
</dbReference>
<feature type="domain" description="AMP-binding enzyme C-terminal" evidence="2">
    <location>
        <begin position="421"/>
        <end position="496"/>
    </location>
</feature>
<evidence type="ECO:0000259" key="2">
    <source>
        <dbReference type="Pfam" id="PF13193"/>
    </source>
</evidence>
<dbReference type="EMBL" id="CP012333">
    <property type="protein sequence ID" value="AKU93557.1"/>
    <property type="molecule type" value="Genomic_DNA"/>
</dbReference>
<dbReference type="Proteomes" id="UP000064967">
    <property type="component" value="Chromosome"/>
</dbReference>
<dbReference type="Gene3D" id="3.30.300.30">
    <property type="match status" value="1"/>
</dbReference>
<dbReference type="NCBIfam" id="NF006182">
    <property type="entry name" value="PRK08316.1"/>
    <property type="match status" value="1"/>
</dbReference>
<dbReference type="Pfam" id="PF13193">
    <property type="entry name" value="AMP-binding_C"/>
    <property type="match status" value="1"/>
</dbReference>
<accession>A0A0K1PJ61</accession>
<reference evidence="3 4" key="1">
    <citation type="submission" date="2015-08" db="EMBL/GenBank/DDBJ databases">
        <authorList>
            <person name="Babu N.S."/>
            <person name="Beckwith C.J."/>
            <person name="Beseler K.G."/>
            <person name="Brison A."/>
            <person name="Carone J.V."/>
            <person name="Caskin T.P."/>
            <person name="Diamond M."/>
            <person name="Durham M.E."/>
            <person name="Foxe J.M."/>
            <person name="Go M."/>
            <person name="Henderson B.A."/>
            <person name="Jones I.B."/>
            <person name="McGettigan J.A."/>
            <person name="Micheletti S.J."/>
            <person name="Nasrallah M.E."/>
            <person name="Ortiz D."/>
            <person name="Piller C.R."/>
            <person name="Privatt S.R."/>
            <person name="Schneider S.L."/>
            <person name="Sharp S."/>
            <person name="Smith T.C."/>
            <person name="Stanton J.D."/>
            <person name="Ullery H.E."/>
            <person name="Wilson R.J."/>
            <person name="Serrano M.G."/>
            <person name="Buck G."/>
            <person name="Lee V."/>
            <person name="Wang Y."/>
            <person name="Carvalho R."/>
            <person name="Voegtly L."/>
            <person name="Shi R."/>
            <person name="Duckworth R."/>
            <person name="Johnson A."/>
            <person name="Loviza R."/>
            <person name="Walstead R."/>
            <person name="Shah Z."/>
            <person name="Kiflezghi M."/>
            <person name="Wade K."/>
            <person name="Ball S.L."/>
            <person name="Bradley K.W."/>
            <person name="Asai D.J."/>
            <person name="Bowman C.A."/>
            <person name="Russell D.A."/>
            <person name="Pope W.H."/>
            <person name="Jacobs-Sera D."/>
            <person name="Hendrix R.W."/>
            <person name="Hatfull G.F."/>
        </authorList>
    </citation>
    <scope>NUCLEOTIDE SEQUENCE [LARGE SCALE GENOMIC DNA]</scope>
    <source>
        <strain evidence="3 4">DSM 27648</strain>
    </source>
</reference>
<proteinExistence type="predicted"/>
<keyword evidence="4" id="KW-1185">Reference proteome</keyword>
<protein>
    <submittedName>
        <fullName evidence="3">Acetoacetyl-CoA synthetase</fullName>
    </submittedName>
</protein>
<dbReference type="PATRIC" id="fig|1391654.3.peg.235"/>
<organism evidence="3 4">
    <name type="scientific">Labilithrix luteola</name>
    <dbReference type="NCBI Taxonomy" id="1391654"/>
    <lineage>
        <taxon>Bacteria</taxon>
        <taxon>Pseudomonadati</taxon>
        <taxon>Myxococcota</taxon>
        <taxon>Polyangia</taxon>
        <taxon>Polyangiales</taxon>
        <taxon>Labilitrichaceae</taxon>
        <taxon>Labilithrix</taxon>
    </lineage>
</organism>
<dbReference type="GO" id="GO:0016877">
    <property type="term" value="F:ligase activity, forming carbon-sulfur bonds"/>
    <property type="evidence" value="ECO:0007669"/>
    <property type="project" value="UniProtKB-ARBA"/>
</dbReference>